<dbReference type="Pfam" id="PF01832">
    <property type="entry name" value="Glucosaminidase"/>
    <property type="match status" value="1"/>
</dbReference>
<dbReference type="Proteomes" id="UP000251647">
    <property type="component" value="Unassembled WGS sequence"/>
</dbReference>
<name>A0A2T3QJ39_PHODM</name>
<dbReference type="InterPro" id="IPR002901">
    <property type="entry name" value="MGlyc_endo_b_GlcNAc-like_dom"/>
</dbReference>
<evidence type="ECO:0000313" key="3">
    <source>
        <dbReference type="Proteomes" id="UP000251647"/>
    </source>
</evidence>
<evidence type="ECO:0000259" key="1">
    <source>
        <dbReference type="Pfam" id="PF01832"/>
    </source>
</evidence>
<dbReference type="InterPro" id="IPR053195">
    <property type="entry name" value="Bax-like"/>
</dbReference>
<dbReference type="AlphaFoldDB" id="A0A2T3QJ39"/>
<evidence type="ECO:0000313" key="2">
    <source>
        <dbReference type="EMBL" id="SPY28829.1"/>
    </source>
</evidence>
<sequence>MTRITTVGVITLVAAVSAAAIYKAKVRNDHQVDLAPSPIMMEQILNNKPNFAVIDSEADKKKAFFQYLTPDIVRENNAILKDRENLLALMKKPEKMTEKNAFLIRLSNHYAWPMPAHDEKTSEPISQQWLTGLLDRVDILPVPLVLSQAAIESGWGTSRFAVEGDNYFGLWCYSPGCGLAPLEEKDSKNYHEVARFNSLQHAVDAYFLNMNTNPEFQPLRDKRAQLRAEGLPLTATALAPELIHYSQIGQRYIEEINTILHQDGHFMLIPEVPKKEPTP</sequence>
<reference evidence="2 3" key="1">
    <citation type="submission" date="2018-06" db="EMBL/GenBank/DDBJ databases">
        <authorList>
            <consortium name="Pathogen Informatics"/>
            <person name="Doyle S."/>
        </authorList>
    </citation>
    <scope>NUCLEOTIDE SEQUENCE [LARGE SCALE GENOMIC DNA]</scope>
    <source>
        <strain evidence="2 3">NCTC11647</strain>
    </source>
</reference>
<dbReference type="OrthoDB" id="9788155at2"/>
<dbReference type="GO" id="GO:0004040">
    <property type="term" value="F:amidase activity"/>
    <property type="evidence" value="ECO:0007669"/>
    <property type="project" value="InterPro"/>
</dbReference>
<dbReference type="PANTHER" id="PTHR40572">
    <property type="entry name" value="PROTEIN BAX"/>
    <property type="match status" value="1"/>
</dbReference>
<dbReference type="RefSeq" id="WP_005298335.1">
    <property type="nucleotide sequence ID" value="NZ_CP018297.1"/>
</dbReference>
<dbReference type="PANTHER" id="PTHR40572:SF1">
    <property type="entry name" value="PROTEIN BAX"/>
    <property type="match status" value="1"/>
</dbReference>
<gene>
    <name evidence="2" type="ORF">NCTC11647_01932</name>
</gene>
<accession>A0A2T3QJ39</accession>
<organism evidence="2 3">
    <name type="scientific">Photobacterium damselae</name>
    <dbReference type="NCBI Taxonomy" id="38293"/>
    <lineage>
        <taxon>Bacteria</taxon>
        <taxon>Pseudomonadati</taxon>
        <taxon>Pseudomonadota</taxon>
        <taxon>Gammaproteobacteria</taxon>
        <taxon>Vibrionales</taxon>
        <taxon>Vibrionaceae</taxon>
        <taxon>Photobacterium</taxon>
    </lineage>
</organism>
<feature type="domain" description="Mannosyl-glycoprotein endo-beta-N-acetylglucosamidase-like" evidence="1">
    <location>
        <begin position="135"/>
        <end position="223"/>
    </location>
</feature>
<proteinExistence type="predicted"/>
<dbReference type="Gene3D" id="1.10.530.10">
    <property type="match status" value="1"/>
</dbReference>
<protein>
    <submittedName>
        <fullName evidence="2">Mannosyl-glycoprotein endo-beta-N-acetylglucosaminidase</fullName>
    </submittedName>
</protein>
<dbReference type="EMBL" id="UATL01000001">
    <property type="protein sequence ID" value="SPY28829.1"/>
    <property type="molecule type" value="Genomic_DNA"/>
</dbReference>